<dbReference type="InterPro" id="IPR034652">
    <property type="entry name" value="SRP68-RBD"/>
</dbReference>
<keyword evidence="6" id="KW-0733">Signal recognition particle</keyword>
<sequence>MPSKSAVSVHNPPTIMDFFGELQPMTWQDTGEPHQSPAQRRGRFDIIPSPLVWPVAILPPRRTDEPTAMDITKFVVSGRDAALLYGDYATYQTQLSKKLLNSRKKLNIATKNRGKFSKKGEVGVSQIAENHEYVHLLLLTSERAWANAMAIKASHASDAKGMTGKTRSHIVSRLQKATKAAELLAELLSQPEAGASQNDKLESRAYAAHIRGAAQFENQHWEPSLRSYAVSRIIYSAMATTTKGDIFKDLLSDTIDPSIRYAAYQLKTPRTIPVPAIARRAFPQSDTALVQQINELDPNVLKQVDAEASKGGEENAPRALTWRSRDVKIEDAAISLAWGRAEEAKTKLSETWPSLVDADPRDVAAAYDDILEATQDAADATKEAIDELRGEGVSQSDSRMQSLQITRTAVNYEMISWRIGRNRVLTGNDDGLVERYQSARKSKKADKIAKEQTPGRKAAKLKELVALYEGTLQSLEAARELPGVANDEELADQLEAFTEYFQALKFLSIARSHAIIGNTVNALALIKHATSEAQEAASTLTKGSQPHPNAPRSIDVSAADAKALATYLQGELQRHRALVHLSNLLKESAASNEDDAQKLPLIERLREYPSSEIDLQNIVSVPPKLSAIPVKPIFLDVAWNYIDYPGKEPQEPVAKAPPSQAAPAAQSGEKPQAQKRGWFGFVVDMHDGSGITNMKVSRSQGRFGLVLYICNPVLIPFDPYRRSYHEYRIGISGNKEERAGSARFRRNRDRNMSTGGIQTLSKAGLCRAQK</sequence>
<reference evidence="11" key="1">
    <citation type="journal article" date="2021" name="Mol. Plant Microbe Interact.">
        <title>Complete Genome Sequence of the Plant-Pathogenic Fungus Colletotrichum lupini.</title>
        <authorList>
            <person name="Baroncelli R."/>
            <person name="Pensec F."/>
            <person name="Da Lio D."/>
            <person name="Boufleur T."/>
            <person name="Vicente I."/>
            <person name="Sarrocco S."/>
            <person name="Picot A."/>
            <person name="Baraldi E."/>
            <person name="Sukno S."/>
            <person name="Thon M."/>
            <person name="Le Floch G."/>
        </authorList>
    </citation>
    <scope>NUCLEOTIDE SEQUENCE</scope>
    <source>
        <strain evidence="11">IMI 504893</strain>
    </source>
</reference>
<dbReference type="InterPro" id="IPR038253">
    <property type="entry name" value="SRP68_N_sf"/>
</dbReference>
<dbReference type="AlphaFoldDB" id="A0A9Q8SEA7"/>
<dbReference type="PANTHER" id="PTHR12860">
    <property type="entry name" value="SIGNAL RECOGNITION PARTICLE 68 KDA PROTEIN"/>
    <property type="match status" value="1"/>
</dbReference>
<comment type="similarity">
    <text evidence="3">Belongs to the SRP68 family.</text>
</comment>
<evidence type="ECO:0000256" key="4">
    <source>
        <dbReference type="ARBA" id="ARBA00022490"/>
    </source>
</evidence>
<dbReference type="Proteomes" id="UP000830671">
    <property type="component" value="Chromosome 10"/>
</dbReference>
<keyword evidence="5" id="KW-0694">RNA-binding</keyword>
<gene>
    <name evidence="11" type="ORF">CLUP02_17319</name>
</gene>
<proteinExistence type="inferred from homology"/>
<keyword evidence="8" id="KW-0687">Ribonucleoprotein</keyword>
<keyword evidence="4" id="KW-0963">Cytoplasm</keyword>
<dbReference type="GO" id="GO:0006614">
    <property type="term" value="P:SRP-dependent cotranslational protein targeting to membrane"/>
    <property type="evidence" value="ECO:0007669"/>
    <property type="project" value="InterPro"/>
</dbReference>
<accession>A0A9Q8SEA7</accession>
<organism evidence="11 12">
    <name type="scientific">Colletotrichum lupini</name>
    <dbReference type="NCBI Taxonomy" id="145971"/>
    <lineage>
        <taxon>Eukaryota</taxon>
        <taxon>Fungi</taxon>
        <taxon>Dikarya</taxon>
        <taxon>Ascomycota</taxon>
        <taxon>Pezizomycotina</taxon>
        <taxon>Sordariomycetes</taxon>
        <taxon>Hypocreomycetidae</taxon>
        <taxon>Glomerellales</taxon>
        <taxon>Glomerellaceae</taxon>
        <taxon>Colletotrichum</taxon>
        <taxon>Colletotrichum acutatum species complex</taxon>
    </lineage>
</organism>
<dbReference type="CDD" id="cd15481">
    <property type="entry name" value="SRP68-RBD"/>
    <property type="match status" value="1"/>
</dbReference>
<evidence type="ECO:0000256" key="8">
    <source>
        <dbReference type="ARBA" id="ARBA00023274"/>
    </source>
</evidence>
<dbReference type="Gene3D" id="1.10.3450.40">
    <property type="entry name" value="Signal recognition particle, SRP68 subunit, RNA-binding domain"/>
    <property type="match status" value="1"/>
</dbReference>
<dbReference type="GO" id="GO:0005730">
    <property type="term" value="C:nucleolus"/>
    <property type="evidence" value="ECO:0007669"/>
    <property type="project" value="UniProtKB-SubCell"/>
</dbReference>
<dbReference type="GO" id="GO:0008312">
    <property type="term" value="F:7S RNA binding"/>
    <property type="evidence" value="ECO:0007669"/>
    <property type="project" value="InterPro"/>
</dbReference>
<dbReference type="Pfam" id="PF16969">
    <property type="entry name" value="SRP68"/>
    <property type="match status" value="1"/>
</dbReference>
<evidence type="ECO:0000256" key="2">
    <source>
        <dbReference type="ARBA" id="ARBA00004604"/>
    </source>
</evidence>
<dbReference type="InterPro" id="IPR026258">
    <property type="entry name" value="SRP68"/>
</dbReference>
<protein>
    <recommendedName>
        <fullName evidence="9">Signal recognition particle subunit SRP68</fullName>
    </recommendedName>
</protein>
<evidence type="ECO:0000256" key="7">
    <source>
        <dbReference type="ARBA" id="ARBA00023242"/>
    </source>
</evidence>
<feature type="region of interest" description="Disordered" evidence="10">
    <location>
        <begin position="649"/>
        <end position="673"/>
    </location>
</feature>
<dbReference type="GO" id="GO:0030942">
    <property type="term" value="F:endoplasmic reticulum signal peptide binding"/>
    <property type="evidence" value="ECO:0007669"/>
    <property type="project" value="InterPro"/>
</dbReference>
<dbReference type="GO" id="GO:0005047">
    <property type="term" value="F:signal recognition particle binding"/>
    <property type="evidence" value="ECO:0007669"/>
    <property type="project" value="InterPro"/>
</dbReference>
<dbReference type="GO" id="GO:0005786">
    <property type="term" value="C:signal recognition particle, endoplasmic reticulum targeting"/>
    <property type="evidence" value="ECO:0007669"/>
    <property type="project" value="UniProtKB-KW"/>
</dbReference>
<dbReference type="PANTHER" id="PTHR12860:SF0">
    <property type="entry name" value="SIGNAL RECOGNITION PARTICLE SUBUNIT SRP68"/>
    <property type="match status" value="1"/>
</dbReference>
<dbReference type="RefSeq" id="XP_049137456.1">
    <property type="nucleotide sequence ID" value="XM_049296232.1"/>
</dbReference>
<evidence type="ECO:0000256" key="10">
    <source>
        <dbReference type="SAM" id="MobiDB-lite"/>
    </source>
</evidence>
<evidence type="ECO:0000256" key="3">
    <source>
        <dbReference type="ARBA" id="ARBA00009352"/>
    </source>
</evidence>
<keyword evidence="12" id="KW-1185">Reference proteome</keyword>
<keyword evidence="7" id="KW-0539">Nucleus</keyword>
<evidence type="ECO:0000313" key="12">
    <source>
        <dbReference type="Proteomes" id="UP000830671"/>
    </source>
</evidence>
<evidence type="ECO:0000256" key="6">
    <source>
        <dbReference type="ARBA" id="ARBA00023135"/>
    </source>
</evidence>
<evidence type="ECO:0000313" key="11">
    <source>
        <dbReference type="EMBL" id="UQC75811.1"/>
    </source>
</evidence>
<comment type="subcellular location">
    <subcellularLocation>
        <location evidence="1">Cytoplasm</location>
    </subcellularLocation>
    <subcellularLocation>
        <location evidence="2">Nucleus</location>
        <location evidence="2">Nucleolus</location>
    </subcellularLocation>
</comment>
<name>A0A9Q8SEA7_9PEZI</name>
<evidence type="ECO:0000256" key="9">
    <source>
        <dbReference type="ARBA" id="ARBA00029498"/>
    </source>
</evidence>
<feature type="compositionally biased region" description="Low complexity" evidence="10">
    <location>
        <begin position="656"/>
        <end position="667"/>
    </location>
</feature>
<evidence type="ECO:0000256" key="1">
    <source>
        <dbReference type="ARBA" id="ARBA00004496"/>
    </source>
</evidence>
<evidence type="ECO:0000256" key="5">
    <source>
        <dbReference type="ARBA" id="ARBA00022884"/>
    </source>
</evidence>
<dbReference type="EMBL" id="CP019472">
    <property type="protein sequence ID" value="UQC75811.1"/>
    <property type="molecule type" value="Genomic_DNA"/>
</dbReference>
<dbReference type="KEGG" id="clup:CLUP02_17319"/>
<dbReference type="GeneID" id="73351242"/>